<evidence type="ECO:0000313" key="4">
    <source>
        <dbReference type="EMBL" id="VFU01141.1"/>
    </source>
</evidence>
<dbReference type="OrthoDB" id="119579at2759"/>
<dbReference type="InterPro" id="IPR057634">
    <property type="entry name" value="PAH_ZNF598/HEL2"/>
</dbReference>
<gene>
    <name evidence="4" type="primary">Aste57867_24502</name>
    <name evidence="3" type="ORF">As57867_024425</name>
    <name evidence="4" type="ORF">ASTE57867_24502</name>
</gene>
<feature type="domain" description="ZNF598/HEL2 PAH" evidence="2">
    <location>
        <begin position="236"/>
        <end position="311"/>
    </location>
</feature>
<name>A0A485LRA2_9STRA</name>
<feature type="region of interest" description="Disordered" evidence="1">
    <location>
        <begin position="114"/>
        <end position="146"/>
    </location>
</feature>
<dbReference type="EMBL" id="VJMH01007404">
    <property type="protein sequence ID" value="KAF0683468.1"/>
    <property type="molecule type" value="Genomic_DNA"/>
</dbReference>
<evidence type="ECO:0000313" key="5">
    <source>
        <dbReference type="Proteomes" id="UP000332933"/>
    </source>
</evidence>
<dbReference type="Pfam" id="PF23202">
    <property type="entry name" value="PAH_ZNF598"/>
    <property type="match status" value="1"/>
</dbReference>
<evidence type="ECO:0000313" key="3">
    <source>
        <dbReference type="EMBL" id="KAF0683468.1"/>
    </source>
</evidence>
<feature type="compositionally biased region" description="Basic and acidic residues" evidence="1">
    <location>
        <begin position="134"/>
        <end position="146"/>
    </location>
</feature>
<dbReference type="AlphaFoldDB" id="A0A485LRA2"/>
<dbReference type="EMBL" id="CAADRA010007430">
    <property type="protein sequence ID" value="VFU01141.1"/>
    <property type="molecule type" value="Genomic_DNA"/>
</dbReference>
<sequence>MPNFCRTLSPMDGRPLPPGRRAKRLPLKKTETKNADVIEIHDVEESSHIDLNETLGTQEQLSPAPVVVTTADAGQMPFDVKSAESQVEYLSVEPRVSETKEADAVVESADAVEPAPLPSTKTDDVAPIHGRPHVNNDEPHAPAQECHPEVDAPKAISVEDHDDANARLETTSDDAPEVVLVPDSACNSSGGVDTSDASVERYGLEKLLRPLSSVPELAPLEALECVYNDEASMLQKQILRAVKWCTQKDKFKLEEFKINSRLYGNGFMEPQEYVESMAAELGPLHMLVVVPCMLRLQPDLQQKESLYVALQAYRARRLDALEKLL</sequence>
<evidence type="ECO:0000259" key="2">
    <source>
        <dbReference type="Pfam" id="PF23202"/>
    </source>
</evidence>
<proteinExistence type="predicted"/>
<keyword evidence="5" id="KW-1185">Reference proteome</keyword>
<reference evidence="4 5" key="1">
    <citation type="submission" date="2019-03" db="EMBL/GenBank/DDBJ databases">
        <authorList>
            <person name="Gaulin E."/>
            <person name="Dumas B."/>
        </authorList>
    </citation>
    <scope>NUCLEOTIDE SEQUENCE [LARGE SCALE GENOMIC DNA]</scope>
    <source>
        <strain evidence="4">CBS 568.67</strain>
    </source>
</reference>
<evidence type="ECO:0000256" key="1">
    <source>
        <dbReference type="SAM" id="MobiDB-lite"/>
    </source>
</evidence>
<accession>A0A485LRA2</accession>
<protein>
    <submittedName>
        <fullName evidence="4">Aste57867_24502 protein</fullName>
    </submittedName>
</protein>
<feature type="region of interest" description="Disordered" evidence="1">
    <location>
        <begin position="1"/>
        <end position="22"/>
    </location>
</feature>
<reference evidence="3" key="2">
    <citation type="submission" date="2019-06" db="EMBL/GenBank/DDBJ databases">
        <title>Genomics analysis of Aphanomyces spp. identifies a new class of oomycete effector associated with host adaptation.</title>
        <authorList>
            <person name="Gaulin E."/>
        </authorList>
    </citation>
    <scope>NUCLEOTIDE SEQUENCE</scope>
    <source>
        <strain evidence="3">CBS 578.67</strain>
    </source>
</reference>
<organism evidence="4 5">
    <name type="scientific">Aphanomyces stellatus</name>
    <dbReference type="NCBI Taxonomy" id="120398"/>
    <lineage>
        <taxon>Eukaryota</taxon>
        <taxon>Sar</taxon>
        <taxon>Stramenopiles</taxon>
        <taxon>Oomycota</taxon>
        <taxon>Saprolegniomycetes</taxon>
        <taxon>Saprolegniales</taxon>
        <taxon>Verrucalvaceae</taxon>
        <taxon>Aphanomyces</taxon>
    </lineage>
</organism>
<dbReference type="Proteomes" id="UP000332933">
    <property type="component" value="Unassembled WGS sequence"/>
</dbReference>